<feature type="compositionally biased region" description="Low complexity" evidence="1">
    <location>
        <begin position="335"/>
        <end position="368"/>
    </location>
</feature>
<dbReference type="OrthoDB" id="2358153at2759"/>
<feature type="region of interest" description="Disordered" evidence="1">
    <location>
        <begin position="111"/>
        <end position="229"/>
    </location>
</feature>
<sequence>MAENFLEFSQVKNEQSGGANGRRYLPIRKYYAEDCTCSESQPRRGKNLPDGTLDSRAKKLHPQDNDYEFSIKWLTEHAHSIHRNEHGHVVGLRELPEVSLCKAHSSTLYRAQKKHERVNQLPPPPPFASQTNTTSSNATSTTSNNNSNNTHHHHPPSSNTTFSPSPDYMMDVELHRHPPPPPPSSSHSHPSNMDQQQQHPYYHHHHTPPPPPLQQPPQSQQQQQQQHPPYMSNLAAKVRNINHPPFQGEMPDFSTMSSSTSLKRKRTESMARSSASTPLLAHPYHSPSSPIPHVDFNQQLPPLHQQQQQPQPQASPRTVSLSSLPFRRTQPPPSSQQTDSSSPSGSGSSSSNRRMSFPHYSQQQSSQQPIPPGGPPSQGPVGGGPLPPSTYSSPSPSLEPFNALIVDTVSLKTQNNNSNATEYLIKNLAITDTFTFRELLTEADITGSPPPGKRIVISDDKQERIFPLDQAIRSVIRRPVTPHVELWLSLNDKPSIDWSSYHS</sequence>
<evidence type="ECO:0000313" key="3">
    <source>
        <dbReference type="Proteomes" id="UP000646827"/>
    </source>
</evidence>
<feature type="region of interest" description="Disordered" evidence="1">
    <location>
        <begin position="1"/>
        <end position="23"/>
    </location>
</feature>
<protein>
    <submittedName>
        <fullName evidence="2">Uncharacterized protein</fullName>
    </submittedName>
</protein>
<feature type="compositionally biased region" description="Low complexity" evidence="1">
    <location>
        <begin position="282"/>
        <end position="312"/>
    </location>
</feature>
<organism evidence="2 3">
    <name type="scientific">Circinella minor</name>
    <dbReference type="NCBI Taxonomy" id="1195481"/>
    <lineage>
        <taxon>Eukaryota</taxon>
        <taxon>Fungi</taxon>
        <taxon>Fungi incertae sedis</taxon>
        <taxon>Mucoromycota</taxon>
        <taxon>Mucoromycotina</taxon>
        <taxon>Mucoromycetes</taxon>
        <taxon>Mucorales</taxon>
        <taxon>Lichtheimiaceae</taxon>
        <taxon>Circinella</taxon>
    </lineage>
</organism>
<feature type="compositionally biased region" description="Polar residues" evidence="1">
    <location>
        <begin position="314"/>
        <end position="323"/>
    </location>
</feature>
<feature type="compositionally biased region" description="Low complexity" evidence="1">
    <location>
        <begin position="185"/>
        <end position="200"/>
    </location>
</feature>
<accession>A0A8H7S0J4</accession>
<feature type="compositionally biased region" description="Low complexity" evidence="1">
    <location>
        <begin position="216"/>
        <end position="229"/>
    </location>
</feature>
<comment type="caution">
    <text evidence="2">The sequence shown here is derived from an EMBL/GenBank/DDBJ whole genome shotgun (WGS) entry which is preliminary data.</text>
</comment>
<name>A0A8H7S0J4_9FUNG</name>
<feature type="compositionally biased region" description="Pro residues" evidence="1">
    <location>
        <begin position="369"/>
        <end position="378"/>
    </location>
</feature>
<gene>
    <name evidence="2" type="ORF">INT45_000937</name>
</gene>
<evidence type="ECO:0000313" key="2">
    <source>
        <dbReference type="EMBL" id="KAG2220526.1"/>
    </source>
</evidence>
<dbReference type="AlphaFoldDB" id="A0A8H7S0J4"/>
<dbReference type="EMBL" id="JAEPRB010000138">
    <property type="protein sequence ID" value="KAG2220526.1"/>
    <property type="molecule type" value="Genomic_DNA"/>
</dbReference>
<proteinExistence type="predicted"/>
<evidence type="ECO:0000256" key="1">
    <source>
        <dbReference type="SAM" id="MobiDB-lite"/>
    </source>
</evidence>
<feature type="region of interest" description="Disordered" evidence="1">
    <location>
        <begin position="242"/>
        <end position="395"/>
    </location>
</feature>
<keyword evidence="3" id="KW-1185">Reference proteome</keyword>
<feature type="region of interest" description="Disordered" evidence="1">
    <location>
        <begin position="38"/>
        <end position="58"/>
    </location>
</feature>
<feature type="compositionally biased region" description="Low complexity" evidence="1">
    <location>
        <begin position="156"/>
        <end position="166"/>
    </location>
</feature>
<reference evidence="2 3" key="1">
    <citation type="submission" date="2020-12" db="EMBL/GenBank/DDBJ databases">
        <title>Metabolic potential, ecology and presence of endohyphal bacteria is reflected in genomic diversity of Mucoromycotina.</title>
        <authorList>
            <person name="Muszewska A."/>
            <person name="Okrasinska A."/>
            <person name="Steczkiewicz K."/>
            <person name="Drgas O."/>
            <person name="Orlowska M."/>
            <person name="Perlinska-Lenart U."/>
            <person name="Aleksandrzak-Piekarczyk T."/>
            <person name="Szatraj K."/>
            <person name="Zielenkiewicz U."/>
            <person name="Pilsyk S."/>
            <person name="Malc E."/>
            <person name="Mieczkowski P."/>
            <person name="Kruszewska J.S."/>
            <person name="Biernat P."/>
            <person name="Pawlowska J."/>
        </authorList>
    </citation>
    <scope>NUCLEOTIDE SEQUENCE [LARGE SCALE GENOMIC DNA]</scope>
    <source>
        <strain evidence="2 3">CBS 142.35</strain>
    </source>
</reference>
<feature type="compositionally biased region" description="Low complexity" evidence="1">
    <location>
        <begin position="131"/>
        <end position="149"/>
    </location>
</feature>
<dbReference type="Proteomes" id="UP000646827">
    <property type="component" value="Unassembled WGS sequence"/>
</dbReference>